<evidence type="ECO:0000256" key="1">
    <source>
        <dbReference type="ARBA" id="ARBA00023015"/>
    </source>
</evidence>
<dbReference type="PANTHER" id="PTHR46796">
    <property type="entry name" value="HTH-TYPE TRANSCRIPTIONAL ACTIVATOR RHAS-RELATED"/>
    <property type="match status" value="1"/>
</dbReference>
<dbReference type="EMBL" id="JACOFU010000007">
    <property type="protein sequence ID" value="MBC3832991.1"/>
    <property type="molecule type" value="Genomic_DNA"/>
</dbReference>
<dbReference type="Pfam" id="PF12833">
    <property type="entry name" value="HTH_18"/>
    <property type="match status" value="1"/>
</dbReference>
<name>A0ABR6XU20_9BURK</name>
<evidence type="ECO:0000313" key="5">
    <source>
        <dbReference type="EMBL" id="MBC3832991.1"/>
    </source>
</evidence>
<evidence type="ECO:0000259" key="4">
    <source>
        <dbReference type="PROSITE" id="PS01124"/>
    </source>
</evidence>
<proteinExistence type="predicted"/>
<evidence type="ECO:0000256" key="3">
    <source>
        <dbReference type="ARBA" id="ARBA00023163"/>
    </source>
</evidence>
<keyword evidence="6" id="KW-1185">Reference proteome</keyword>
<reference evidence="5 6" key="1">
    <citation type="submission" date="2020-08" db="EMBL/GenBank/DDBJ databases">
        <title>Novel species isolated from subtropical streams in China.</title>
        <authorList>
            <person name="Lu H."/>
        </authorList>
    </citation>
    <scope>NUCLEOTIDE SEQUENCE [LARGE SCALE GENOMIC DNA]</scope>
    <source>
        <strain evidence="5 6">KCTC 52442</strain>
    </source>
</reference>
<dbReference type="SMART" id="SM00342">
    <property type="entry name" value="HTH_ARAC"/>
    <property type="match status" value="1"/>
</dbReference>
<evidence type="ECO:0000313" key="6">
    <source>
        <dbReference type="Proteomes" id="UP000643610"/>
    </source>
</evidence>
<dbReference type="Gene3D" id="1.10.10.60">
    <property type="entry name" value="Homeodomain-like"/>
    <property type="match status" value="1"/>
</dbReference>
<sequence>MLHPDVKSQLPSSVLSAWRHSTDAPTRMLVLPDGCRDFIIRSNPSGKSLHMVSPLDDTARYVESDGGNTYYGWRLHPGTCFKTAQGKSPVAEDFLKDLVTRFQADPVHGTTQVLNVLDELFCIDTEIVDALNSLKNQQSVLHAARDLGVSERSLQRWLTEKTGRSPIYWRSLARARQSAQALLARKNTDNRISFAELAADFSYADQAHLCREFQRWFGCSPSAMLRSATYQELILADGYA</sequence>
<keyword evidence="2" id="KW-0238">DNA-binding</keyword>
<gene>
    <name evidence="5" type="ORF">H8K33_15890</name>
</gene>
<keyword evidence="3" id="KW-0804">Transcription</keyword>
<dbReference type="Proteomes" id="UP000643610">
    <property type="component" value="Unassembled WGS sequence"/>
</dbReference>
<dbReference type="InterPro" id="IPR018060">
    <property type="entry name" value="HTH_AraC"/>
</dbReference>
<comment type="caution">
    <text evidence="5">The sequence shown here is derived from an EMBL/GenBank/DDBJ whole genome shotgun (WGS) entry which is preliminary data.</text>
</comment>
<accession>A0ABR6XU20</accession>
<organism evidence="5 6">
    <name type="scientific">Undibacterium amnicola</name>
    <dbReference type="NCBI Taxonomy" id="1834038"/>
    <lineage>
        <taxon>Bacteria</taxon>
        <taxon>Pseudomonadati</taxon>
        <taxon>Pseudomonadota</taxon>
        <taxon>Betaproteobacteria</taxon>
        <taxon>Burkholderiales</taxon>
        <taxon>Oxalobacteraceae</taxon>
        <taxon>Undibacterium</taxon>
    </lineage>
</organism>
<dbReference type="InterPro" id="IPR050204">
    <property type="entry name" value="AraC_XylS_family_regulators"/>
</dbReference>
<protein>
    <submittedName>
        <fullName evidence="5">AraC family transcriptional regulator</fullName>
    </submittedName>
</protein>
<evidence type="ECO:0000256" key="2">
    <source>
        <dbReference type="ARBA" id="ARBA00023125"/>
    </source>
</evidence>
<dbReference type="InterPro" id="IPR009057">
    <property type="entry name" value="Homeodomain-like_sf"/>
</dbReference>
<dbReference type="RefSeq" id="WP_186892031.1">
    <property type="nucleotide sequence ID" value="NZ_JACOFU010000007.1"/>
</dbReference>
<keyword evidence="1" id="KW-0805">Transcription regulation</keyword>
<dbReference type="PROSITE" id="PS01124">
    <property type="entry name" value="HTH_ARAC_FAMILY_2"/>
    <property type="match status" value="1"/>
</dbReference>
<dbReference type="SUPFAM" id="SSF46689">
    <property type="entry name" value="Homeodomain-like"/>
    <property type="match status" value="1"/>
</dbReference>
<feature type="domain" description="HTH araC/xylS-type" evidence="4">
    <location>
        <begin position="132"/>
        <end position="227"/>
    </location>
</feature>